<feature type="transmembrane region" description="Helical" evidence="18">
    <location>
        <begin position="256"/>
        <end position="273"/>
    </location>
</feature>
<evidence type="ECO:0000256" key="9">
    <source>
        <dbReference type="ARBA" id="ARBA00023136"/>
    </source>
</evidence>
<evidence type="ECO:0000256" key="2">
    <source>
        <dbReference type="ARBA" id="ARBA00020033"/>
    </source>
</evidence>
<evidence type="ECO:0000256" key="15">
    <source>
        <dbReference type="ARBA" id="ARBA00033468"/>
    </source>
</evidence>
<dbReference type="InterPro" id="IPR050119">
    <property type="entry name" value="CCR1-9-like"/>
</dbReference>
<reference evidence="20" key="2">
    <citation type="submission" date="2025-09" db="UniProtKB">
        <authorList>
            <consortium name="Ensembl"/>
        </authorList>
    </citation>
    <scope>IDENTIFICATION</scope>
</reference>
<dbReference type="GO" id="GO:0030593">
    <property type="term" value="P:neutrophil chemotaxis"/>
    <property type="evidence" value="ECO:0007669"/>
    <property type="project" value="TreeGrafter"/>
</dbReference>
<feature type="transmembrane region" description="Helical" evidence="18">
    <location>
        <begin position="163"/>
        <end position="183"/>
    </location>
</feature>
<keyword evidence="10" id="KW-1015">Disulfide bond</keyword>
<evidence type="ECO:0000256" key="12">
    <source>
        <dbReference type="ARBA" id="ARBA00023180"/>
    </source>
</evidence>
<dbReference type="Ensembl" id="ENSVKKT00000002445.1">
    <property type="protein sequence ID" value="ENSVKKP00000002372.1"/>
    <property type="gene ID" value="ENSVKKG00000001911.1"/>
</dbReference>
<dbReference type="InterPro" id="IPR017452">
    <property type="entry name" value="GPCR_Rhodpsn_7TM"/>
</dbReference>
<keyword evidence="6 17" id="KW-0812">Transmembrane</keyword>
<evidence type="ECO:0000256" key="18">
    <source>
        <dbReference type="SAM" id="Phobius"/>
    </source>
</evidence>
<evidence type="ECO:0000256" key="14">
    <source>
        <dbReference type="ARBA" id="ARBA00025505"/>
    </source>
</evidence>
<keyword evidence="12" id="KW-0325">Glycoprotein</keyword>
<dbReference type="OrthoDB" id="9946013at2759"/>
<dbReference type="PROSITE" id="PS00237">
    <property type="entry name" value="G_PROTEIN_RECEP_F1_1"/>
    <property type="match status" value="1"/>
</dbReference>
<protein>
    <recommendedName>
        <fullName evidence="2">C-X-C chemokine receptor type 2</fullName>
    </recommendedName>
    <alternativeName>
        <fullName evidence="15">High affinity interleukin-8 receptor B</fullName>
    </alternativeName>
</protein>
<evidence type="ECO:0000256" key="17">
    <source>
        <dbReference type="RuleBase" id="RU000688"/>
    </source>
</evidence>
<dbReference type="GO" id="GO:0019957">
    <property type="term" value="F:C-C chemokine binding"/>
    <property type="evidence" value="ECO:0007669"/>
    <property type="project" value="TreeGrafter"/>
</dbReference>
<feature type="transmembrane region" description="Helical" evidence="18">
    <location>
        <begin position="54"/>
        <end position="75"/>
    </location>
</feature>
<evidence type="ECO:0000256" key="8">
    <source>
        <dbReference type="ARBA" id="ARBA00023040"/>
    </source>
</evidence>
<comment type="subcellular location">
    <subcellularLocation>
        <location evidence="1">Cell membrane</location>
        <topology evidence="1">Multi-pass membrane protein</topology>
    </subcellularLocation>
</comment>
<dbReference type="GO" id="GO:0016493">
    <property type="term" value="F:C-C chemokine receptor activity"/>
    <property type="evidence" value="ECO:0007669"/>
    <property type="project" value="TreeGrafter"/>
</dbReference>
<keyword evidence="4" id="KW-0145">Chemotaxis</keyword>
<dbReference type="OMA" id="GNQTTKW"/>
<evidence type="ECO:0000256" key="7">
    <source>
        <dbReference type="ARBA" id="ARBA00022989"/>
    </source>
</evidence>
<evidence type="ECO:0000256" key="11">
    <source>
        <dbReference type="ARBA" id="ARBA00023170"/>
    </source>
</evidence>
<comment type="similarity">
    <text evidence="17">Belongs to the G-protein coupled receptor 1 family.</text>
</comment>
<dbReference type="InterPro" id="IPR000174">
    <property type="entry name" value="Chemokine_CXCR_1/2"/>
</dbReference>
<dbReference type="PROSITE" id="PS50262">
    <property type="entry name" value="G_PROTEIN_RECEP_F1_2"/>
    <property type="match status" value="1"/>
</dbReference>
<dbReference type="GO" id="GO:0016494">
    <property type="term" value="F:C-X-C chemokine receptor activity"/>
    <property type="evidence" value="ECO:0007669"/>
    <property type="project" value="InterPro"/>
</dbReference>
<evidence type="ECO:0000256" key="6">
    <source>
        <dbReference type="ARBA" id="ARBA00022692"/>
    </source>
</evidence>
<keyword evidence="13 17" id="KW-0807">Transducer</keyword>
<keyword evidence="8 17" id="KW-0297">G-protein coupled receptor</keyword>
<keyword evidence="9 18" id="KW-0472">Membrane</keyword>
<keyword evidence="7 18" id="KW-1133">Transmembrane helix</keyword>
<dbReference type="InterPro" id="IPR000276">
    <property type="entry name" value="GPCR_Rhodpsn"/>
</dbReference>
<evidence type="ECO:0000313" key="21">
    <source>
        <dbReference type="Proteomes" id="UP000694545"/>
    </source>
</evidence>
<comment type="function">
    <text evidence="14">Receptor for interleukin-8 which is a powerful neutrophil chemotactic factor. Binding of IL-8 to the receptor causes activation of neutrophils. This response is mediated via a G-protein that activates a phosphatidylinositol-calcium second messenger system. Binds to IL-8 with high affinity. Also binds with high affinity to CXCL3, GRO/MGSA and NAP-2.</text>
</comment>
<evidence type="ECO:0000256" key="5">
    <source>
        <dbReference type="ARBA" id="ARBA00022553"/>
    </source>
</evidence>
<feature type="domain" description="G-protein coupled receptors family 1 profile" evidence="19">
    <location>
        <begin position="67"/>
        <end position="318"/>
    </location>
</feature>
<dbReference type="RefSeq" id="XP_044294354.1">
    <property type="nucleotide sequence ID" value="XM_044438419.1"/>
</dbReference>
<dbReference type="AlphaFoldDB" id="A0A8D2IM32"/>
<feature type="transmembrane region" description="Helical" evidence="18">
    <location>
        <begin position="299"/>
        <end position="321"/>
    </location>
</feature>
<evidence type="ECO:0000256" key="10">
    <source>
        <dbReference type="ARBA" id="ARBA00023157"/>
    </source>
</evidence>
<evidence type="ECO:0000256" key="3">
    <source>
        <dbReference type="ARBA" id="ARBA00022475"/>
    </source>
</evidence>
<name>A0A8D2IM32_VARKO</name>
<proteinExistence type="inferred from homology"/>
<evidence type="ECO:0000256" key="13">
    <source>
        <dbReference type="ARBA" id="ARBA00023224"/>
    </source>
</evidence>
<gene>
    <name evidence="20" type="primary">LOC123027491</name>
</gene>
<keyword evidence="21" id="KW-1185">Reference proteome</keyword>
<accession>A0A8D2IM32</accession>
<feature type="transmembrane region" description="Helical" evidence="18">
    <location>
        <begin position="87"/>
        <end position="109"/>
    </location>
</feature>
<keyword evidence="3" id="KW-1003">Cell membrane</keyword>
<keyword evidence="5" id="KW-0597">Phosphoprotein</keyword>
<dbReference type="PANTHER" id="PTHR10489">
    <property type="entry name" value="CELL ADHESION MOLECULE"/>
    <property type="match status" value="1"/>
</dbReference>
<dbReference type="Proteomes" id="UP000694545">
    <property type="component" value="Unplaced"/>
</dbReference>
<dbReference type="SUPFAM" id="SSF81321">
    <property type="entry name" value="Family A G protein-coupled receptor-like"/>
    <property type="match status" value="1"/>
</dbReference>
<evidence type="ECO:0000259" key="19">
    <source>
        <dbReference type="PROSITE" id="PS50262"/>
    </source>
</evidence>
<dbReference type="GO" id="GO:0007204">
    <property type="term" value="P:positive regulation of cytosolic calcium ion concentration"/>
    <property type="evidence" value="ECO:0007669"/>
    <property type="project" value="TreeGrafter"/>
</dbReference>
<feature type="transmembrane region" description="Helical" evidence="18">
    <location>
        <begin position="115"/>
        <end position="142"/>
    </location>
</feature>
<evidence type="ECO:0000256" key="16">
    <source>
        <dbReference type="ARBA" id="ARBA00034130"/>
    </source>
</evidence>
<dbReference type="GO" id="GO:0006955">
    <property type="term" value="P:immune response"/>
    <property type="evidence" value="ECO:0007669"/>
    <property type="project" value="TreeGrafter"/>
</dbReference>
<dbReference type="Gene3D" id="1.20.1070.10">
    <property type="entry name" value="Rhodopsin 7-helix transmembrane proteins"/>
    <property type="match status" value="1"/>
</dbReference>
<feature type="transmembrane region" description="Helical" evidence="18">
    <location>
        <begin position="217"/>
        <end position="235"/>
    </location>
</feature>
<sequence length="364" mass="40936">MGEVFTFDGNFDDLLENYSYFSTIDPSGIDEAVISGAAPCKSEVVTTGLKYVTALIYCLVCLLSLLGNSLVVLVVTYNRGNRSVTDIYLLNLAIADLLFALSLPIWAVYRAHEWIFGTAMCKIVSTLLEVNFYSGILLLAIISIDRYLAIVYATRAATEKRHWVKFVCVGIWLFSLLLSLPIISSREAFQYSDPPQIVCYENIQGSKTSDWRVVLRILPQTFGFIIPLIIMLFCYGMTVHQLFQTKNSQKKKAMKVILAVVLFFLVCWLPYNVSLLVDTLLRTGVIADSCERRSVLDRAFLGTEILSFTHSCINPFIYAFIGQKFRNNFLKILVARGLISKEILIRYRKGSTFSSTSGNTSTTL</sequence>
<dbReference type="PRINTS" id="PR00237">
    <property type="entry name" value="GPCRRHODOPSN"/>
</dbReference>
<dbReference type="GO" id="GO:0009897">
    <property type="term" value="C:external side of plasma membrane"/>
    <property type="evidence" value="ECO:0007669"/>
    <property type="project" value="TreeGrafter"/>
</dbReference>
<evidence type="ECO:0000313" key="20">
    <source>
        <dbReference type="Ensembl" id="ENSVKKP00000002372.1"/>
    </source>
</evidence>
<dbReference type="CDD" id="cd15178">
    <property type="entry name" value="7tmA_CXCR1_2"/>
    <property type="match status" value="1"/>
</dbReference>
<dbReference type="GO" id="GO:0019722">
    <property type="term" value="P:calcium-mediated signaling"/>
    <property type="evidence" value="ECO:0007669"/>
    <property type="project" value="TreeGrafter"/>
</dbReference>
<dbReference type="PANTHER" id="PTHR10489:SF689">
    <property type="entry name" value="C-X-C CHEMOKINE RECEPTOR TYPE 2"/>
    <property type="match status" value="1"/>
</dbReference>
<reference evidence="20" key="1">
    <citation type="submission" date="2025-08" db="UniProtKB">
        <authorList>
            <consortium name="Ensembl"/>
        </authorList>
    </citation>
    <scope>IDENTIFICATION</scope>
</reference>
<dbReference type="PRINTS" id="PR00427">
    <property type="entry name" value="INTRLEUKIN8R"/>
</dbReference>
<organism evidence="20 21">
    <name type="scientific">Varanus komodoensis</name>
    <name type="common">Komodo dragon</name>
    <dbReference type="NCBI Taxonomy" id="61221"/>
    <lineage>
        <taxon>Eukaryota</taxon>
        <taxon>Metazoa</taxon>
        <taxon>Chordata</taxon>
        <taxon>Craniata</taxon>
        <taxon>Vertebrata</taxon>
        <taxon>Euteleostomi</taxon>
        <taxon>Lepidosauria</taxon>
        <taxon>Squamata</taxon>
        <taxon>Bifurcata</taxon>
        <taxon>Unidentata</taxon>
        <taxon>Episquamata</taxon>
        <taxon>Toxicofera</taxon>
        <taxon>Anguimorpha</taxon>
        <taxon>Paleoanguimorpha</taxon>
        <taxon>Varanoidea</taxon>
        <taxon>Varanidae</taxon>
        <taxon>Varanus</taxon>
    </lineage>
</organism>
<dbReference type="GeneID" id="123027491"/>
<dbReference type="Pfam" id="PF00001">
    <property type="entry name" value="7tm_1"/>
    <property type="match status" value="1"/>
</dbReference>
<dbReference type="KEGG" id="vko:123027491"/>
<evidence type="ECO:0000256" key="1">
    <source>
        <dbReference type="ARBA" id="ARBA00004651"/>
    </source>
</evidence>
<evidence type="ECO:0000256" key="4">
    <source>
        <dbReference type="ARBA" id="ARBA00022500"/>
    </source>
</evidence>
<comment type="subunit">
    <text evidence="16">Interacts with IL8. Interacts with GNAI2.</text>
</comment>
<keyword evidence="11 17" id="KW-0675">Receptor</keyword>